<evidence type="ECO:0000256" key="2">
    <source>
        <dbReference type="ARBA" id="ARBA00023002"/>
    </source>
</evidence>
<comment type="similarity">
    <text evidence="1">Belongs to the short-chain dehydrogenases/reductases (SDR) family.</text>
</comment>
<dbReference type="PRINTS" id="PR00081">
    <property type="entry name" value="GDHRDH"/>
</dbReference>
<evidence type="ECO:0000256" key="1">
    <source>
        <dbReference type="ARBA" id="ARBA00006484"/>
    </source>
</evidence>
<dbReference type="EMBL" id="JACHIR010000001">
    <property type="protein sequence ID" value="MBB5896357.1"/>
    <property type="molecule type" value="Genomic_DNA"/>
</dbReference>
<accession>A0A7W9KPJ8</accession>
<evidence type="ECO:0000313" key="4">
    <source>
        <dbReference type="Proteomes" id="UP000585638"/>
    </source>
</evidence>
<dbReference type="GO" id="GO:0016020">
    <property type="term" value="C:membrane"/>
    <property type="evidence" value="ECO:0007669"/>
    <property type="project" value="TreeGrafter"/>
</dbReference>
<organism evidence="3 4">
    <name type="scientific">Kutzneria kofuensis</name>
    <dbReference type="NCBI Taxonomy" id="103725"/>
    <lineage>
        <taxon>Bacteria</taxon>
        <taxon>Bacillati</taxon>
        <taxon>Actinomycetota</taxon>
        <taxon>Actinomycetes</taxon>
        <taxon>Pseudonocardiales</taxon>
        <taxon>Pseudonocardiaceae</taxon>
        <taxon>Kutzneria</taxon>
    </lineage>
</organism>
<keyword evidence="2" id="KW-0560">Oxidoreductase</keyword>
<protein>
    <submittedName>
        <fullName evidence="3">NAD(P)-dependent dehydrogenase (Short-subunit alcohol dehydrogenase family)</fullName>
    </submittedName>
</protein>
<dbReference type="Proteomes" id="UP000585638">
    <property type="component" value="Unassembled WGS sequence"/>
</dbReference>
<dbReference type="CDD" id="cd05233">
    <property type="entry name" value="SDR_c"/>
    <property type="match status" value="1"/>
</dbReference>
<dbReference type="PANTHER" id="PTHR44196">
    <property type="entry name" value="DEHYDROGENASE/REDUCTASE SDR FAMILY MEMBER 7B"/>
    <property type="match status" value="1"/>
</dbReference>
<comment type="caution">
    <text evidence="3">The sequence shown here is derived from an EMBL/GenBank/DDBJ whole genome shotgun (WGS) entry which is preliminary data.</text>
</comment>
<dbReference type="PANTHER" id="PTHR44196:SF1">
    <property type="entry name" value="DEHYDROGENASE_REDUCTASE SDR FAMILY MEMBER 7B"/>
    <property type="match status" value="1"/>
</dbReference>
<name>A0A7W9KPJ8_9PSEU</name>
<keyword evidence="4" id="KW-1185">Reference proteome</keyword>
<gene>
    <name evidence="3" type="ORF">BJ998_007553</name>
</gene>
<dbReference type="InterPro" id="IPR036622">
    <property type="entry name" value="LigA_sf"/>
</dbReference>
<reference evidence="3 4" key="1">
    <citation type="submission" date="2020-08" db="EMBL/GenBank/DDBJ databases">
        <title>Sequencing the genomes of 1000 actinobacteria strains.</title>
        <authorList>
            <person name="Klenk H.-P."/>
        </authorList>
    </citation>
    <scope>NUCLEOTIDE SEQUENCE [LARGE SCALE GENOMIC DNA]</scope>
    <source>
        <strain evidence="3 4">DSM 43851</strain>
    </source>
</reference>
<dbReference type="RefSeq" id="WP_184868026.1">
    <property type="nucleotide sequence ID" value="NZ_BAAAWY010000101.1"/>
</dbReference>
<dbReference type="GO" id="GO:0016491">
    <property type="term" value="F:oxidoreductase activity"/>
    <property type="evidence" value="ECO:0007669"/>
    <property type="project" value="UniProtKB-KW"/>
</dbReference>
<dbReference type="SUPFAM" id="SSF51735">
    <property type="entry name" value="NAD(P)-binding Rossmann-fold domains"/>
    <property type="match status" value="1"/>
</dbReference>
<dbReference type="AlphaFoldDB" id="A0A7W9KPJ8"/>
<dbReference type="InterPro" id="IPR036291">
    <property type="entry name" value="NAD(P)-bd_dom_sf"/>
</dbReference>
<dbReference type="InterPro" id="IPR002347">
    <property type="entry name" value="SDR_fam"/>
</dbReference>
<proteinExistence type="inferred from homology"/>
<dbReference type="Gene3D" id="3.40.50.720">
    <property type="entry name" value="NAD(P)-binding Rossmann-like Domain"/>
    <property type="match status" value="1"/>
</dbReference>
<dbReference type="SUPFAM" id="SSF48076">
    <property type="entry name" value="LigA subunit of an aromatic-ring-opening dioxygenase LigAB"/>
    <property type="match status" value="1"/>
</dbReference>
<dbReference type="Pfam" id="PF00106">
    <property type="entry name" value="adh_short"/>
    <property type="match status" value="1"/>
</dbReference>
<sequence length="334" mass="35457">MSVAEVEKFCHRLNADPDLLALARSDLDGALSRFGLTERERQAVRTGDVGLLLADGVHPVLLVRLHVHGIAGLTEAEYSRRVRAVRDVTVDRRDEPARPYCLVTGATGGLGRELAAAFCRAGYHPVLTARDTDALDALVADLRPLGPATAIPADITDPVSVVELGERVRAVTDELAAAVANAGIALDQSFLQPREPLARWREMVLLNVFGTAATARLALPMLVPARGRLVLVGSVVGRTVVPGDLYSVTKNAVTALAAAVRAEAEPVGVGVSVVQPGLMDTAMVSPDRRSRPMLAPREVARQIVRLVVERGIQADEVVLRPVAGRDVVTESIGG</sequence>
<evidence type="ECO:0000313" key="3">
    <source>
        <dbReference type="EMBL" id="MBB5896357.1"/>
    </source>
</evidence>
<dbReference type="Gene3D" id="1.10.700.10">
    <property type="entry name" value="Dioxygenase LigAB, LigA subunit"/>
    <property type="match status" value="1"/>
</dbReference>